<dbReference type="InterPro" id="IPR010572">
    <property type="entry name" value="Tail_dom"/>
</dbReference>
<proteinExistence type="predicted"/>
<dbReference type="InterPro" id="IPR056060">
    <property type="entry name" value="Tal_TT1_dom"/>
</dbReference>
<dbReference type="EMBL" id="OQ890314">
    <property type="protein sequence ID" value="WLJ25655.1"/>
    <property type="molecule type" value="Genomic_DNA"/>
</dbReference>
<evidence type="ECO:0000259" key="2">
    <source>
        <dbReference type="Pfam" id="PF24650"/>
    </source>
</evidence>
<dbReference type="Gene3D" id="3.55.50.40">
    <property type="match status" value="1"/>
</dbReference>
<sequence length="727" mass="82871">MSLVFIDPTNNQDYTVEATTTLNKKINGDGLLEVRLFETKENADFINKVGKLWWVSNVEGNGDKRKYVIISINKKTVNKKPTISIVAREKVYDDLANDRIYEKIDGSYTGKAYFDVVFKDTIYNYTLVATVYAQEWQNAGEGDSRLNLFLGGIDRYGLEFEYLPQSNTFMLKDKVSREPAYYLSRKINAKEISVDEDASNWATYARGYGNFSDEEGFEKALLIREYVHPLEKVFKQRRHAEPIKDGRIKLEETMDKALKSLVDDSLKISISVDFLTTKLRDKTGKMNYVSPKEGDIIMVEDDTIDFRERFRILEIKETRDARHVVTKQVVTLGDKSREERYYQSISEAQKYLDDLKRGRVKLGYSVLPQAVKTNTDALKRARTNLEFGLSGITARDPLDPNVMTVFNSRGIGISDNGGYNFKSAITGYGINADAITTGTLIADHIRGGTLASNNDDVLFELDAGKLSFQKNSSIDFYSSKNSIKYNYDLEKYNEYTNKTETIHTSIGMRILDNKRDQRPDSREVGLSFGVLDYDSDEQNTAAMAGGIEFIKGYLIKENNAMTFYDIINLYSDTIRLGSSNIKFGVNGMEYYYSVDNNDIVDPTLYKKGTSGHVLAPTSPPTMPMNLGTTKKRFDTCYTNSFNGIYTYQNTDQYFSAIQTFGSGKKRNFATEHPEYSFYDGVGIAFSEQKNDAYIKVEDSYYSFREIVKKMQLKEYRFYPAGRGMVKV</sequence>
<dbReference type="Pfam" id="PF06605">
    <property type="entry name" value="Prophage_tail"/>
    <property type="match status" value="1"/>
</dbReference>
<name>A0AA49X3I5_9VIRU</name>
<evidence type="ECO:0000313" key="3">
    <source>
        <dbReference type="EMBL" id="WLJ25655.1"/>
    </source>
</evidence>
<reference evidence="3" key="1">
    <citation type="submission" date="2023-04" db="EMBL/GenBank/DDBJ databases">
        <title>The human skin virome in hidradenitis suppurativa patients.</title>
        <authorList>
            <person name="Jansen D."/>
        </authorList>
    </citation>
    <scope>NUCLEOTIDE SEQUENCE</scope>
    <source>
        <strain evidence="3">VC3_JansenPhageC</strain>
    </source>
</reference>
<feature type="domain" description="Tail spike" evidence="1">
    <location>
        <begin position="92"/>
        <end position="335"/>
    </location>
</feature>
<protein>
    <submittedName>
        <fullName evidence="3">Tail protein</fullName>
    </submittedName>
</protein>
<evidence type="ECO:0000259" key="1">
    <source>
        <dbReference type="Pfam" id="PF06605"/>
    </source>
</evidence>
<dbReference type="Pfam" id="PF24650">
    <property type="entry name" value="TT1_Tal"/>
    <property type="match status" value="1"/>
</dbReference>
<organism evidence="3">
    <name type="scientific">Staphylococcus phage HS06</name>
    <dbReference type="NCBI Taxonomy" id="3056400"/>
    <lineage>
        <taxon>Viruses</taxon>
    </lineage>
</organism>
<feature type="domain" description="Tal N-terminal tail tube TT1" evidence="2">
    <location>
        <begin position="4"/>
        <end position="90"/>
    </location>
</feature>
<accession>A0AA49X3I5</accession>